<evidence type="ECO:0000313" key="2">
    <source>
        <dbReference type="Proteomes" id="UP000183299"/>
    </source>
</evidence>
<sequence>MKTVPKPTTDDALIQAFLDKGGKVKKGETKPQPHDLGLSKNVWGNKLTKEEKAARDAVDVETAKLKK</sequence>
<gene>
    <name evidence="1" type="ORF">SAMN04488138_102223</name>
</gene>
<accession>A0A1I3P7F1</accession>
<dbReference type="EMBL" id="FORY01000002">
    <property type="protein sequence ID" value="SFJ17331.1"/>
    <property type="molecule type" value="Genomic_DNA"/>
</dbReference>
<evidence type="ECO:0000313" key="1">
    <source>
        <dbReference type="EMBL" id="SFJ17331.1"/>
    </source>
</evidence>
<dbReference type="Proteomes" id="UP000183299">
    <property type="component" value="Unassembled WGS sequence"/>
</dbReference>
<reference evidence="1 2" key="1">
    <citation type="submission" date="2016-10" db="EMBL/GenBank/DDBJ databases">
        <authorList>
            <person name="de Groot N.N."/>
        </authorList>
    </citation>
    <scope>NUCLEOTIDE SEQUENCE [LARGE SCALE GENOMIC DNA]</scope>
    <source>
        <strain evidence="1 2">CGMCC 1.8891</strain>
    </source>
</reference>
<proteinExistence type="predicted"/>
<dbReference type="GeneID" id="98664028"/>
<dbReference type="AlphaFoldDB" id="A0A1I3P7F1"/>
<dbReference type="RefSeq" id="WP_066606232.1">
    <property type="nucleotide sequence ID" value="NZ_FORY01000002.1"/>
</dbReference>
<name>A0A1I3P7F1_9RHOB</name>
<keyword evidence="2" id="KW-1185">Reference proteome</keyword>
<protein>
    <submittedName>
        <fullName evidence="1">Uncharacterized protein</fullName>
    </submittedName>
</protein>
<organism evidence="1 2">
    <name type="scientific">Celeribacter halophilus</name>
    <dbReference type="NCBI Taxonomy" id="576117"/>
    <lineage>
        <taxon>Bacteria</taxon>
        <taxon>Pseudomonadati</taxon>
        <taxon>Pseudomonadota</taxon>
        <taxon>Alphaproteobacteria</taxon>
        <taxon>Rhodobacterales</taxon>
        <taxon>Roseobacteraceae</taxon>
        <taxon>Celeribacter</taxon>
    </lineage>
</organism>
<dbReference type="OrthoDB" id="7726881at2"/>